<feature type="compositionally biased region" description="Basic and acidic residues" evidence="1">
    <location>
        <begin position="80"/>
        <end position="100"/>
    </location>
</feature>
<reference evidence="2 3" key="1">
    <citation type="submission" date="2019-04" db="EMBL/GenBank/DDBJ databases">
        <title>High contiguity whole genome sequence and gene annotation resource for two Venturia nashicola isolates.</title>
        <authorList>
            <person name="Prokchorchik M."/>
            <person name="Won K."/>
            <person name="Lee Y."/>
            <person name="Choi E.D."/>
            <person name="Segonzac C."/>
            <person name="Sohn K.H."/>
        </authorList>
    </citation>
    <scope>NUCLEOTIDE SEQUENCE [LARGE SCALE GENOMIC DNA]</scope>
    <source>
        <strain evidence="2 3">PRI2</strain>
    </source>
</reference>
<protein>
    <submittedName>
        <fullName evidence="2">Uncharacterized protein</fullName>
    </submittedName>
</protein>
<name>A0A4Z1PHD4_9PEZI</name>
<keyword evidence="3" id="KW-1185">Reference proteome</keyword>
<evidence type="ECO:0000313" key="3">
    <source>
        <dbReference type="Proteomes" id="UP000298493"/>
    </source>
</evidence>
<gene>
    <name evidence="2" type="ORF">E6O75_ATG11234</name>
</gene>
<feature type="region of interest" description="Disordered" evidence="1">
    <location>
        <begin position="74"/>
        <end position="100"/>
    </location>
</feature>
<accession>A0A4Z1PHD4</accession>
<evidence type="ECO:0000313" key="2">
    <source>
        <dbReference type="EMBL" id="TID22440.1"/>
    </source>
</evidence>
<dbReference type="AlphaFoldDB" id="A0A4Z1PHD4"/>
<sequence>MPSPHLAASARQSAYQQRCPPSNSALPLDITPTPPRLIRQLYTKPPTNFLFAICLALPCRCPCPNWILQVPFPNRSPDYAAKDEVTEETGADRDNGSCEE</sequence>
<evidence type="ECO:0000256" key="1">
    <source>
        <dbReference type="SAM" id="MobiDB-lite"/>
    </source>
</evidence>
<dbReference type="EMBL" id="SNSC02000008">
    <property type="protein sequence ID" value="TID22440.1"/>
    <property type="molecule type" value="Genomic_DNA"/>
</dbReference>
<feature type="region of interest" description="Disordered" evidence="1">
    <location>
        <begin position="1"/>
        <end position="30"/>
    </location>
</feature>
<feature type="compositionally biased region" description="Low complexity" evidence="1">
    <location>
        <begin position="7"/>
        <end position="18"/>
    </location>
</feature>
<organism evidence="2 3">
    <name type="scientific">Venturia nashicola</name>
    <dbReference type="NCBI Taxonomy" id="86259"/>
    <lineage>
        <taxon>Eukaryota</taxon>
        <taxon>Fungi</taxon>
        <taxon>Dikarya</taxon>
        <taxon>Ascomycota</taxon>
        <taxon>Pezizomycotina</taxon>
        <taxon>Dothideomycetes</taxon>
        <taxon>Pleosporomycetidae</taxon>
        <taxon>Venturiales</taxon>
        <taxon>Venturiaceae</taxon>
        <taxon>Venturia</taxon>
    </lineage>
</organism>
<comment type="caution">
    <text evidence="2">The sequence shown here is derived from an EMBL/GenBank/DDBJ whole genome shotgun (WGS) entry which is preliminary data.</text>
</comment>
<dbReference type="Proteomes" id="UP000298493">
    <property type="component" value="Unassembled WGS sequence"/>
</dbReference>
<proteinExistence type="predicted"/>